<evidence type="ECO:0000256" key="1">
    <source>
        <dbReference type="SAM" id="MobiDB-lite"/>
    </source>
</evidence>
<dbReference type="STRING" id="1507870.A0A1V8T0I5"/>
<feature type="compositionally biased region" description="Basic and acidic residues" evidence="1">
    <location>
        <begin position="362"/>
        <end position="390"/>
    </location>
</feature>
<proteinExistence type="predicted"/>
<feature type="region of interest" description="Disordered" evidence="1">
    <location>
        <begin position="362"/>
        <end position="543"/>
    </location>
</feature>
<feature type="compositionally biased region" description="Polar residues" evidence="1">
    <location>
        <begin position="268"/>
        <end position="281"/>
    </location>
</feature>
<feature type="region of interest" description="Disordered" evidence="1">
    <location>
        <begin position="34"/>
        <end position="152"/>
    </location>
</feature>
<feature type="compositionally biased region" description="Basic residues" evidence="1">
    <location>
        <begin position="420"/>
        <end position="435"/>
    </location>
</feature>
<organism evidence="2 3">
    <name type="scientific">Cryoendolithus antarcticus</name>
    <dbReference type="NCBI Taxonomy" id="1507870"/>
    <lineage>
        <taxon>Eukaryota</taxon>
        <taxon>Fungi</taxon>
        <taxon>Dikarya</taxon>
        <taxon>Ascomycota</taxon>
        <taxon>Pezizomycotina</taxon>
        <taxon>Dothideomycetes</taxon>
        <taxon>Dothideomycetidae</taxon>
        <taxon>Cladosporiales</taxon>
        <taxon>Cladosporiaceae</taxon>
        <taxon>Cryoendolithus</taxon>
    </lineage>
</organism>
<dbReference type="Pfam" id="PF04004">
    <property type="entry name" value="Leo1"/>
    <property type="match status" value="1"/>
</dbReference>
<dbReference type="InterPro" id="IPR007149">
    <property type="entry name" value="Leo1"/>
</dbReference>
<dbReference type="AlphaFoldDB" id="A0A1V8T0I5"/>
<dbReference type="PANTHER" id="PTHR23146:SF0">
    <property type="entry name" value="RNA POLYMERASE-ASSOCIATED PROTEIN LEO1"/>
    <property type="match status" value="1"/>
</dbReference>
<dbReference type="Proteomes" id="UP000192596">
    <property type="component" value="Unassembled WGS sequence"/>
</dbReference>
<comment type="caution">
    <text evidence="2">The sequence shown here is derived from an EMBL/GenBank/DDBJ whole genome shotgun (WGS) entry which is preliminary data.</text>
</comment>
<dbReference type="EMBL" id="NAJO01000020">
    <property type="protein sequence ID" value="OQO04844.1"/>
    <property type="molecule type" value="Genomic_DNA"/>
</dbReference>
<feature type="compositionally biased region" description="Acidic residues" evidence="1">
    <location>
        <begin position="507"/>
        <end position="521"/>
    </location>
</feature>
<gene>
    <name evidence="2" type="ORF">B0A48_07861</name>
</gene>
<feature type="compositionally biased region" description="Basic and acidic residues" evidence="1">
    <location>
        <begin position="490"/>
        <end position="506"/>
    </location>
</feature>
<dbReference type="GO" id="GO:0006368">
    <property type="term" value="P:transcription elongation by RNA polymerase II"/>
    <property type="evidence" value="ECO:0007669"/>
    <property type="project" value="InterPro"/>
</dbReference>
<dbReference type="GO" id="GO:0016593">
    <property type="term" value="C:Cdc73/Paf1 complex"/>
    <property type="evidence" value="ECO:0007669"/>
    <property type="project" value="InterPro"/>
</dbReference>
<reference evidence="3" key="1">
    <citation type="submission" date="2017-03" db="EMBL/GenBank/DDBJ databases">
        <title>Genomes of endolithic fungi from Antarctica.</title>
        <authorList>
            <person name="Coleine C."/>
            <person name="Masonjones S."/>
            <person name="Stajich J.E."/>
        </authorList>
    </citation>
    <scope>NUCLEOTIDE SEQUENCE [LARGE SCALE GENOMIC DNA]</scope>
    <source>
        <strain evidence="3">CCFEE 5527</strain>
    </source>
</reference>
<feature type="compositionally biased region" description="Acidic residues" evidence="1">
    <location>
        <begin position="118"/>
        <end position="129"/>
    </location>
</feature>
<dbReference type="GO" id="GO:0032968">
    <property type="term" value="P:positive regulation of transcription elongation by RNA polymerase II"/>
    <property type="evidence" value="ECO:0007669"/>
    <property type="project" value="TreeGrafter"/>
</dbReference>
<dbReference type="OrthoDB" id="20844at2759"/>
<sequence>MASAAAVGANIAQEPEGLYERQNGIISGVVAPGEKLLPDDADEDGPNVEAGVRIGNGKTGGEEAEEGQPSGPAVEDLFGDDESENELPDAPLAKPRELDDKELDSGDDEGRKDRAVDDAQEDVEEEEAAEPVTSLDVEMPRQVGPEPSDGEMYILKIPPFMAVEPRAWQPAEFQPPSADHHSTTAGPTFSAFNTAMTTLRWRRSPSDRSQLQSNARINRWSDGSLTFQLASDPTTQYDMPSNPLAPPQRNPLIPTPTSICTDSKKSGRSNTDSASLDEPYNSNKDALTYLATPYPSSETVRITHKITTALSIAQSSAITDDAIEQLQNSLAAATNATKVQGVGARELLTVDEDPELERKRQELAERDKMRARKRTEAQRERELERSDRALGKVGLGSRSAGGGLNASMLEDEEGTFSSAKRAKGPGKPRAKKPRRPNSEYSSDEDYGRKGFQVRQEEYESDDGFLARSDEEEEEGEEGSDDGEDPDDGIVEDRRRERTPKRDRDVGGEEDAEGEVEEDGDADAAKAAEGRKRRKIVVDDEEEE</sequence>
<dbReference type="InParanoid" id="A0A1V8T0I5"/>
<name>A0A1V8T0I5_9PEZI</name>
<dbReference type="GO" id="GO:1990269">
    <property type="term" value="F:RNA polymerase II C-terminal domain phosphoserine binding"/>
    <property type="evidence" value="ECO:0007669"/>
    <property type="project" value="TreeGrafter"/>
</dbReference>
<keyword evidence="3" id="KW-1185">Reference proteome</keyword>
<evidence type="ECO:0000313" key="3">
    <source>
        <dbReference type="Proteomes" id="UP000192596"/>
    </source>
</evidence>
<protein>
    <recommendedName>
        <fullName evidence="4">Leo1-like protein</fullName>
    </recommendedName>
</protein>
<dbReference type="PANTHER" id="PTHR23146">
    <property type="entry name" value="LEO1 PROTEIN"/>
    <property type="match status" value="1"/>
</dbReference>
<dbReference type="FunCoup" id="A0A1V8T0I5">
    <property type="interactions" value="251"/>
</dbReference>
<accession>A0A1V8T0I5</accession>
<evidence type="ECO:0008006" key="4">
    <source>
        <dbReference type="Google" id="ProtNLM"/>
    </source>
</evidence>
<feature type="compositionally biased region" description="Acidic residues" evidence="1">
    <location>
        <begin position="77"/>
        <end position="87"/>
    </location>
</feature>
<evidence type="ECO:0000313" key="2">
    <source>
        <dbReference type="EMBL" id="OQO04844.1"/>
    </source>
</evidence>
<feature type="compositionally biased region" description="Basic and acidic residues" evidence="1">
    <location>
        <begin position="108"/>
        <end position="117"/>
    </location>
</feature>
<feature type="region of interest" description="Disordered" evidence="1">
    <location>
        <begin position="231"/>
        <end position="281"/>
    </location>
</feature>
<feature type="compositionally biased region" description="Acidic residues" evidence="1">
    <location>
        <begin position="469"/>
        <end position="489"/>
    </location>
</feature>